<feature type="compositionally biased region" description="Polar residues" evidence="1">
    <location>
        <begin position="46"/>
        <end position="68"/>
    </location>
</feature>
<feature type="region of interest" description="Disordered" evidence="1">
    <location>
        <begin position="15"/>
        <end position="68"/>
    </location>
</feature>
<comment type="caution">
    <text evidence="2">The sequence shown here is derived from an EMBL/GenBank/DDBJ whole genome shotgun (WGS) entry which is preliminary data.</text>
</comment>
<evidence type="ECO:0000313" key="2">
    <source>
        <dbReference type="EMBL" id="GJT73734.1"/>
    </source>
</evidence>
<organism evidence="2 3">
    <name type="scientific">Tanacetum coccineum</name>
    <dbReference type="NCBI Taxonomy" id="301880"/>
    <lineage>
        <taxon>Eukaryota</taxon>
        <taxon>Viridiplantae</taxon>
        <taxon>Streptophyta</taxon>
        <taxon>Embryophyta</taxon>
        <taxon>Tracheophyta</taxon>
        <taxon>Spermatophyta</taxon>
        <taxon>Magnoliopsida</taxon>
        <taxon>eudicotyledons</taxon>
        <taxon>Gunneridae</taxon>
        <taxon>Pentapetalae</taxon>
        <taxon>asterids</taxon>
        <taxon>campanulids</taxon>
        <taxon>Asterales</taxon>
        <taxon>Asteraceae</taxon>
        <taxon>Asteroideae</taxon>
        <taxon>Anthemideae</taxon>
        <taxon>Anthemidinae</taxon>
        <taxon>Tanacetum</taxon>
    </lineage>
</organism>
<dbReference type="EMBL" id="BQNB010018378">
    <property type="protein sequence ID" value="GJT73734.1"/>
    <property type="molecule type" value="Genomic_DNA"/>
</dbReference>
<reference evidence="2" key="1">
    <citation type="journal article" date="2022" name="Int. J. Mol. Sci.">
        <title>Draft Genome of Tanacetum Coccineum: Genomic Comparison of Closely Related Tanacetum-Family Plants.</title>
        <authorList>
            <person name="Yamashiro T."/>
            <person name="Shiraishi A."/>
            <person name="Nakayama K."/>
            <person name="Satake H."/>
        </authorList>
    </citation>
    <scope>NUCLEOTIDE SEQUENCE</scope>
</reference>
<feature type="compositionally biased region" description="Basic and acidic residues" evidence="1">
    <location>
        <begin position="15"/>
        <end position="25"/>
    </location>
</feature>
<sequence length="170" mass="18877">MIELVSVIKPLDKAEEQKVEAEQPKFTELITSTPTPITTASPESSDAQTGSSFTTSNPNKETMISSNLNFTKSLPLETFGPVNGMSRDPSLPKKKRNAFELEPKTYIISPHCNRALPEGVNYKMITLPDKSPANKKYVELMDKMIQEGPDKHILLAKTSKLELMGIKPEE</sequence>
<evidence type="ECO:0000256" key="1">
    <source>
        <dbReference type="SAM" id="MobiDB-lite"/>
    </source>
</evidence>
<name>A0ABQ5GDQ6_9ASTR</name>
<proteinExistence type="predicted"/>
<dbReference type="Proteomes" id="UP001151760">
    <property type="component" value="Unassembled WGS sequence"/>
</dbReference>
<feature type="region of interest" description="Disordered" evidence="1">
    <location>
        <begin position="77"/>
        <end position="96"/>
    </location>
</feature>
<reference evidence="2" key="2">
    <citation type="submission" date="2022-01" db="EMBL/GenBank/DDBJ databases">
        <authorList>
            <person name="Yamashiro T."/>
            <person name="Shiraishi A."/>
            <person name="Satake H."/>
            <person name="Nakayama K."/>
        </authorList>
    </citation>
    <scope>NUCLEOTIDE SEQUENCE</scope>
</reference>
<feature type="compositionally biased region" description="Low complexity" evidence="1">
    <location>
        <begin position="27"/>
        <end position="45"/>
    </location>
</feature>
<keyword evidence="3" id="KW-1185">Reference proteome</keyword>
<protein>
    <submittedName>
        <fullName evidence="2">Uncharacterized protein</fullName>
    </submittedName>
</protein>
<gene>
    <name evidence="2" type="ORF">Tco_1033020</name>
</gene>
<evidence type="ECO:0000313" key="3">
    <source>
        <dbReference type="Proteomes" id="UP001151760"/>
    </source>
</evidence>
<accession>A0ABQ5GDQ6</accession>